<dbReference type="Gene3D" id="3.30.420.10">
    <property type="entry name" value="Ribonuclease H-like superfamily/Ribonuclease H"/>
    <property type="match status" value="1"/>
</dbReference>
<evidence type="ECO:0000313" key="2">
    <source>
        <dbReference type="EMBL" id="GBN50686.1"/>
    </source>
</evidence>
<comment type="caution">
    <text evidence="1">The sequence shown here is derived from an EMBL/GenBank/DDBJ whole genome shotgun (WGS) entry which is preliminary data.</text>
</comment>
<dbReference type="OrthoDB" id="6437518at2759"/>
<proteinExistence type="predicted"/>
<keyword evidence="3" id="KW-1185">Reference proteome</keyword>
<dbReference type="InterPro" id="IPR036397">
    <property type="entry name" value="RNaseH_sf"/>
</dbReference>
<sequence length="91" mass="10484">MLFGDENKYMLFGTDGIQWIRRPQDTRFDPKNQIPAMKHGGGNVMVLVSRLGMISLTPIQGITDKFQYEDILENTMRPYARNSLGRGFIFQ</sequence>
<dbReference type="EMBL" id="BGPR01011316">
    <property type="protein sequence ID" value="GBN50682.1"/>
    <property type="molecule type" value="Genomic_DNA"/>
</dbReference>
<dbReference type="GO" id="GO:0003676">
    <property type="term" value="F:nucleic acid binding"/>
    <property type="evidence" value="ECO:0007669"/>
    <property type="project" value="InterPro"/>
</dbReference>
<accession>A0A4Y2PHR7</accession>
<dbReference type="EMBL" id="BGPR01011317">
    <property type="protein sequence ID" value="GBN50686.1"/>
    <property type="molecule type" value="Genomic_DNA"/>
</dbReference>
<reference evidence="1 3" key="1">
    <citation type="journal article" date="2019" name="Sci. Rep.">
        <title>Orb-weaving spider Araneus ventricosus genome elucidates the spidroin gene catalogue.</title>
        <authorList>
            <person name="Kono N."/>
            <person name="Nakamura H."/>
            <person name="Ohtoshi R."/>
            <person name="Moran D.A.P."/>
            <person name="Shinohara A."/>
            <person name="Yoshida Y."/>
            <person name="Fujiwara M."/>
            <person name="Mori M."/>
            <person name="Tomita M."/>
            <person name="Arakawa K."/>
        </authorList>
    </citation>
    <scope>NUCLEOTIDE SEQUENCE [LARGE SCALE GENOMIC DNA]</scope>
</reference>
<dbReference type="AlphaFoldDB" id="A0A4Y2PHR7"/>
<evidence type="ECO:0000313" key="3">
    <source>
        <dbReference type="Proteomes" id="UP000499080"/>
    </source>
</evidence>
<organism evidence="1 3">
    <name type="scientific">Araneus ventricosus</name>
    <name type="common">Orbweaver spider</name>
    <name type="synonym">Epeira ventricosa</name>
    <dbReference type="NCBI Taxonomy" id="182803"/>
    <lineage>
        <taxon>Eukaryota</taxon>
        <taxon>Metazoa</taxon>
        <taxon>Ecdysozoa</taxon>
        <taxon>Arthropoda</taxon>
        <taxon>Chelicerata</taxon>
        <taxon>Arachnida</taxon>
        <taxon>Araneae</taxon>
        <taxon>Araneomorphae</taxon>
        <taxon>Entelegynae</taxon>
        <taxon>Araneoidea</taxon>
        <taxon>Araneidae</taxon>
        <taxon>Araneus</taxon>
    </lineage>
</organism>
<dbReference type="Proteomes" id="UP000499080">
    <property type="component" value="Unassembled WGS sequence"/>
</dbReference>
<evidence type="ECO:0000313" key="1">
    <source>
        <dbReference type="EMBL" id="GBN50682.1"/>
    </source>
</evidence>
<name>A0A4Y2PHR7_ARAVE</name>
<gene>
    <name evidence="1" type="primary">TCB2_261</name>
    <name evidence="2" type="synonym">TCB2_382</name>
    <name evidence="1" type="ORF">AVEN_63108_1</name>
    <name evidence="2" type="ORF">AVEN_85144_1</name>
</gene>
<protein>
    <submittedName>
        <fullName evidence="1">Transposable element Tcb2 transposase</fullName>
    </submittedName>
</protein>